<evidence type="ECO:0000313" key="1">
    <source>
        <dbReference type="EMBL" id="KAF2125347.1"/>
    </source>
</evidence>
<accession>A0A6A6A363</accession>
<keyword evidence="2" id="KW-1185">Reference proteome</keyword>
<dbReference type="EMBL" id="ML977516">
    <property type="protein sequence ID" value="KAF2125347.1"/>
    <property type="molecule type" value="Genomic_DNA"/>
</dbReference>
<gene>
    <name evidence="1" type="ORF">P153DRAFT_299997</name>
</gene>
<dbReference type="RefSeq" id="XP_033519739.1">
    <property type="nucleotide sequence ID" value="XM_033664308.1"/>
</dbReference>
<dbReference type="GeneID" id="54404740"/>
<evidence type="ECO:0000313" key="2">
    <source>
        <dbReference type="Proteomes" id="UP000799771"/>
    </source>
</evidence>
<reference evidence="1" key="1">
    <citation type="journal article" date="2020" name="Stud. Mycol.">
        <title>101 Dothideomycetes genomes: a test case for predicting lifestyles and emergence of pathogens.</title>
        <authorList>
            <person name="Haridas S."/>
            <person name="Albert R."/>
            <person name="Binder M."/>
            <person name="Bloem J."/>
            <person name="Labutti K."/>
            <person name="Salamov A."/>
            <person name="Andreopoulos B."/>
            <person name="Baker S."/>
            <person name="Barry K."/>
            <person name="Bills G."/>
            <person name="Bluhm B."/>
            <person name="Cannon C."/>
            <person name="Castanera R."/>
            <person name="Culley D."/>
            <person name="Daum C."/>
            <person name="Ezra D."/>
            <person name="Gonzalez J."/>
            <person name="Henrissat B."/>
            <person name="Kuo A."/>
            <person name="Liang C."/>
            <person name="Lipzen A."/>
            <person name="Lutzoni F."/>
            <person name="Magnuson J."/>
            <person name="Mondo S."/>
            <person name="Nolan M."/>
            <person name="Ohm R."/>
            <person name="Pangilinan J."/>
            <person name="Park H.-J."/>
            <person name="Ramirez L."/>
            <person name="Alfaro M."/>
            <person name="Sun H."/>
            <person name="Tritt A."/>
            <person name="Yoshinaga Y."/>
            <person name="Zwiers L.-H."/>
            <person name="Turgeon B."/>
            <person name="Goodwin S."/>
            <person name="Spatafora J."/>
            <person name="Crous P."/>
            <person name="Grigoriev I."/>
        </authorList>
    </citation>
    <scope>NUCLEOTIDE SEQUENCE</scope>
    <source>
        <strain evidence="1">CBS 119687</strain>
    </source>
</reference>
<protein>
    <submittedName>
        <fullName evidence="1">Uncharacterized protein</fullName>
    </submittedName>
</protein>
<dbReference type="OrthoDB" id="3440281at2759"/>
<dbReference type="Proteomes" id="UP000799771">
    <property type="component" value="Unassembled WGS sequence"/>
</dbReference>
<dbReference type="AlphaFoldDB" id="A0A6A6A363"/>
<organism evidence="1 2">
    <name type="scientific">Dothidotthia symphoricarpi CBS 119687</name>
    <dbReference type="NCBI Taxonomy" id="1392245"/>
    <lineage>
        <taxon>Eukaryota</taxon>
        <taxon>Fungi</taxon>
        <taxon>Dikarya</taxon>
        <taxon>Ascomycota</taxon>
        <taxon>Pezizomycotina</taxon>
        <taxon>Dothideomycetes</taxon>
        <taxon>Pleosporomycetidae</taxon>
        <taxon>Pleosporales</taxon>
        <taxon>Dothidotthiaceae</taxon>
        <taxon>Dothidotthia</taxon>
    </lineage>
</organism>
<proteinExistence type="predicted"/>
<name>A0A6A6A363_9PLEO</name>
<sequence>MVNENSIDRQFTEAFNKANDLYRADRLDECAAKTRELVDDPAKSRYHRMKALVMLGSTCTDLHQAKEYLTEAEALWCLVRCWHPVGVNNTTDEVMAEIYESIVEVYDALKAEKPESYDFEDAMHRLLDDLHDAVTGAQAVVGDLDSETNLETDLGLKKVHYLSLST</sequence>